<reference evidence="2" key="1">
    <citation type="submission" date="2021-12" db="EMBL/GenBank/DDBJ databases">
        <authorList>
            <person name="Zaccaron A."/>
            <person name="Stergiopoulos I."/>
        </authorList>
    </citation>
    <scope>NUCLEOTIDE SEQUENCE</scope>
    <source>
        <strain evidence="2">Race5_Kim</strain>
    </source>
</reference>
<dbReference type="GeneID" id="71994565"/>
<accession>A0A9Q8LDE6</accession>
<dbReference type="KEGG" id="ffu:CLAFUR5_14687"/>
<reference evidence="2" key="2">
    <citation type="journal article" date="2022" name="Microb. Genom.">
        <title>A chromosome-scale genome assembly of the tomato pathogen Cladosporium fulvum reveals a compartmentalized genome architecture and the presence of a dispensable chromosome.</title>
        <authorList>
            <person name="Zaccaron A.Z."/>
            <person name="Chen L.H."/>
            <person name="Samaras A."/>
            <person name="Stergiopoulos I."/>
        </authorList>
    </citation>
    <scope>NUCLEOTIDE SEQUENCE</scope>
    <source>
        <strain evidence="2">Race5_Kim</strain>
    </source>
</reference>
<gene>
    <name evidence="2" type="ORF">CLAFUR5_14687</name>
</gene>
<protein>
    <submittedName>
        <fullName evidence="2">Ecp24-2</fullName>
    </submittedName>
</protein>
<dbReference type="AlphaFoldDB" id="A0A9Q8LDE6"/>
<dbReference type="RefSeq" id="XP_047759867.1">
    <property type="nucleotide sequence ID" value="XM_047913835.1"/>
</dbReference>
<feature type="signal peptide" evidence="1">
    <location>
        <begin position="1"/>
        <end position="22"/>
    </location>
</feature>
<organism evidence="2 3">
    <name type="scientific">Passalora fulva</name>
    <name type="common">Tomato leaf mold</name>
    <name type="synonym">Cladosporium fulvum</name>
    <dbReference type="NCBI Taxonomy" id="5499"/>
    <lineage>
        <taxon>Eukaryota</taxon>
        <taxon>Fungi</taxon>
        <taxon>Dikarya</taxon>
        <taxon>Ascomycota</taxon>
        <taxon>Pezizomycotina</taxon>
        <taxon>Dothideomycetes</taxon>
        <taxon>Dothideomycetidae</taxon>
        <taxon>Mycosphaerellales</taxon>
        <taxon>Mycosphaerellaceae</taxon>
        <taxon>Fulvia</taxon>
    </lineage>
</organism>
<name>A0A9Q8LDE6_PASFU</name>
<dbReference type="EMBL" id="CP090165">
    <property type="protein sequence ID" value="UJO15501.1"/>
    <property type="molecule type" value="Genomic_DNA"/>
</dbReference>
<dbReference type="Proteomes" id="UP000756132">
    <property type="component" value="Chromosome 3"/>
</dbReference>
<keyword evidence="3" id="KW-1185">Reference proteome</keyword>
<sequence length="100" mass="11147">MRLPSASWIPLAISLVITRGFCYDPVDVEGYFPAWTSPFGDNTPINFRPGKHDHQFCGVMRSASDAPSDNFPIYRTYCFIAGDNANKCMGETGYVLLCKD</sequence>
<evidence type="ECO:0000313" key="2">
    <source>
        <dbReference type="EMBL" id="UJO15501.1"/>
    </source>
</evidence>
<evidence type="ECO:0000313" key="3">
    <source>
        <dbReference type="Proteomes" id="UP000756132"/>
    </source>
</evidence>
<feature type="chain" id="PRO_5040286899" evidence="1">
    <location>
        <begin position="23"/>
        <end position="100"/>
    </location>
</feature>
<keyword evidence="1" id="KW-0732">Signal</keyword>
<evidence type="ECO:0000256" key="1">
    <source>
        <dbReference type="SAM" id="SignalP"/>
    </source>
</evidence>
<proteinExistence type="predicted"/>